<reference evidence="1" key="1">
    <citation type="journal article" date="2013" name="Nature">
        <title>The genomes of four tapeworm species reveal adaptations to parasitism.</title>
        <authorList>
            <person name="Tsai I.J."/>
            <person name="Zarowiecki M."/>
            <person name="Holroyd N."/>
            <person name="Garciarrubio A."/>
            <person name="Sanchez-Flores A."/>
            <person name="Brooks K.L."/>
            <person name="Tracey A."/>
            <person name="Bobes R.J."/>
            <person name="Fragoso G."/>
            <person name="Sciutto E."/>
            <person name="Aslett M."/>
            <person name="Beasley H."/>
            <person name="Bennett H.M."/>
            <person name="Cai J."/>
            <person name="Camicia F."/>
            <person name="Clark R."/>
            <person name="Cucher M."/>
            <person name="De Silva N."/>
            <person name="Day T.A."/>
            <person name="Deplazes P."/>
            <person name="Estrada K."/>
            <person name="Fernandez C."/>
            <person name="Holland P.W."/>
            <person name="Hou J."/>
            <person name="Hu S."/>
            <person name="Huckvale T."/>
            <person name="Hung S.S."/>
            <person name="Kamenetzky L."/>
            <person name="Keane J.A."/>
            <person name="Kiss F."/>
            <person name="Koziol U."/>
            <person name="Lambert O."/>
            <person name="Liu K."/>
            <person name="Luo X."/>
            <person name="Luo Y."/>
            <person name="Macchiaroli N."/>
            <person name="Nichol S."/>
            <person name="Paps J."/>
            <person name="Parkinson J."/>
            <person name="Pouchkina-Stantcheva N."/>
            <person name="Riddiford N."/>
            <person name="Rosenzvit M."/>
            <person name="Salinas G."/>
            <person name="Wasmuth J.D."/>
            <person name="Zamanian M."/>
            <person name="Zheng Y."/>
            <person name="Cai X."/>
            <person name="Soberon X."/>
            <person name="Olson P.D."/>
            <person name="Laclette J.P."/>
            <person name="Brehm K."/>
            <person name="Berriman M."/>
            <person name="Garciarrubio A."/>
            <person name="Bobes R.J."/>
            <person name="Fragoso G."/>
            <person name="Sanchez-Flores A."/>
            <person name="Estrada K."/>
            <person name="Cevallos M.A."/>
            <person name="Morett E."/>
            <person name="Gonzalez V."/>
            <person name="Portillo T."/>
            <person name="Ochoa-Leyva A."/>
            <person name="Jose M.V."/>
            <person name="Sciutto E."/>
            <person name="Landa A."/>
            <person name="Jimenez L."/>
            <person name="Valdes V."/>
            <person name="Carrero J.C."/>
            <person name="Larralde C."/>
            <person name="Morales-Montor J."/>
            <person name="Limon-Lason J."/>
            <person name="Soberon X."/>
            <person name="Laclette J.P."/>
        </authorList>
    </citation>
    <scope>NUCLEOTIDE SEQUENCE [LARGE SCALE GENOMIC DNA]</scope>
</reference>
<sequence>MTLVPEPRPCLRAYMNALYQQRELDRFIEVDGICEVDSTDVDVTAFVEEIEMMKFISKHENMIRLQATSIHNDLVEEVCHPLLLVCNQTSPNDRVNLLCFALEVANGMVYLVSKDGRALLEWMAPESIFQKVFTAKPDIRCLQLLGTLHPQQWQELDLTGGSSARVLLRLTFLIPFPNSISSIQPLLSTF</sequence>
<keyword evidence="1" id="KW-0675">Receptor</keyword>
<dbReference type="SUPFAM" id="SSF56112">
    <property type="entry name" value="Protein kinase-like (PK-like)"/>
    <property type="match status" value="1"/>
</dbReference>
<dbReference type="EMBL" id="LN902845">
    <property type="protein sequence ID" value="CUT99414.1"/>
    <property type="molecule type" value="Genomic_DNA"/>
</dbReference>
<dbReference type="Proteomes" id="UP000017246">
    <property type="component" value="Unassembled WGS sequence"/>
</dbReference>
<evidence type="ECO:0000313" key="1">
    <source>
        <dbReference type="EMBL" id="CUT99414.1"/>
    </source>
</evidence>
<name>A0A068YA26_ECHMU</name>
<dbReference type="STRING" id="6211.A0A068YA26"/>
<dbReference type="InterPro" id="IPR011009">
    <property type="entry name" value="Kinase-like_dom_sf"/>
</dbReference>
<dbReference type="AlphaFoldDB" id="A0A068YA26"/>
<dbReference type="OrthoDB" id="5984265at2759"/>
<evidence type="ECO:0000313" key="2">
    <source>
        <dbReference type="Proteomes" id="UP000017246"/>
    </source>
</evidence>
<accession>A0A068YA26</accession>
<organism evidence="1 2">
    <name type="scientific">Echinococcus multilocularis</name>
    <name type="common">Fox tapeworm</name>
    <dbReference type="NCBI Taxonomy" id="6211"/>
    <lineage>
        <taxon>Eukaryota</taxon>
        <taxon>Metazoa</taxon>
        <taxon>Spiralia</taxon>
        <taxon>Lophotrochozoa</taxon>
        <taxon>Platyhelminthes</taxon>
        <taxon>Cestoda</taxon>
        <taxon>Eucestoda</taxon>
        <taxon>Cyclophyllidea</taxon>
        <taxon>Taeniidae</taxon>
        <taxon>Echinococcus</taxon>
    </lineage>
</organism>
<protein>
    <submittedName>
        <fullName evidence="1">FL cytokine receptor</fullName>
    </submittedName>
</protein>
<reference evidence="1" key="2">
    <citation type="submission" date="2015-11" db="EMBL/GenBank/DDBJ databases">
        <authorList>
            <person name="Zhang Y."/>
            <person name="Guo Z."/>
        </authorList>
    </citation>
    <scope>NUCLEOTIDE SEQUENCE</scope>
</reference>
<keyword evidence="2" id="KW-1185">Reference proteome</keyword>
<proteinExistence type="predicted"/>